<dbReference type="EMBL" id="JABMIG020000007">
    <property type="protein sequence ID" value="KAL3804524.1"/>
    <property type="molecule type" value="Genomic_DNA"/>
</dbReference>
<feature type="region of interest" description="Disordered" evidence="1">
    <location>
        <begin position="600"/>
        <end position="619"/>
    </location>
</feature>
<gene>
    <name evidence="3" type="ORF">HJC23_002563</name>
</gene>
<accession>A0ABD3QX58</accession>
<protein>
    <recommendedName>
        <fullName evidence="2">Myb-like domain-containing protein</fullName>
    </recommendedName>
</protein>
<feature type="compositionally biased region" description="Basic residues" evidence="1">
    <location>
        <begin position="9"/>
        <end position="29"/>
    </location>
</feature>
<evidence type="ECO:0000313" key="4">
    <source>
        <dbReference type="Proteomes" id="UP001516023"/>
    </source>
</evidence>
<feature type="region of interest" description="Disordered" evidence="1">
    <location>
        <begin position="282"/>
        <end position="323"/>
    </location>
</feature>
<feature type="region of interest" description="Disordered" evidence="1">
    <location>
        <begin position="1"/>
        <end position="89"/>
    </location>
</feature>
<evidence type="ECO:0000256" key="1">
    <source>
        <dbReference type="SAM" id="MobiDB-lite"/>
    </source>
</evidence>
<organism evidence="3 4">
    <name type="scientific">Cyclotella cryptica</name>
    <dbReference type="NCBI Taxonomy" id="29204"/>
    <lineage>
        <taxon>Eukaryota</taxon>
        <taxon>Sar</taxon>
        <taxon>Stramenopiles</taxon>
        <taxon>Ochrophyta</taxon>
        <taxon>Bacillariophyta</taxon>
        <taxon>Coscinodiscophyceae</taxon>
        <taxon>Thalassiosirophycidae</taxon>
        <taxon>Stephanodiscales</taxon>
        <taxon>Stephanodiscaceae</taxon>
        <taxon>Cyclotella</taxon>
    </lineage>
</organism>
<dbReference type="Pfam" id="PF15963">
    <property type="entry name" value="Myb_DNA-bind_7"/>
    <property type="match status" value="1"/>
</dbReference>
<feature type="compositionally biased region" description="Basic and acidic residues" evidence="1">
    <location>
        <begin position="531"/>
        <end position="549"/>
    </location>
</feature>
<evidence type="ECO:0000313" key="3">
    <source>
        <dbReference type="EMBL" id="KAL3804524.1"/>
    </source>
</evidence>
<feature type="domain" description="Myb-like" evidence="2">
    <location>
        <begin position="401"/>
        <end position="449"/>
    </location>
</feature>
<dbReference type="Proteomes" id="UP001516023">
    <property type="component" value="Unassembled WGS sequence"/>
</dbReference>
<dbReference type="CDD" id="cd00167">
    <property type="entry name" value="SANT"/>
    <property type="match status" value="1"/>
</dbReference>
<feature type="region of interest" description="Disordered" evidence="1">
    <location>
        <begin position="242"/>
        <end position="270"/>
    </location>
</feature>
<reference evidence="3 4" key="1">
    <citation type="journal article" date="2020" name="G3 (Bethesda)">
        <title>Improved Reference Genome for Cyclotella cryptica CCMP332, a Model for Cell Wall Morphogenesis, Salinity Adaptation, and Lipid Production in Diatoms (Bacillariophyta).</title>
        <authorList>
            <person name="Roberts W.R."/>
            <person name="Downey K.M."/>
            <person name="Ruck E.C."/>
            <person name="Traller J.C."/>
            <person name="Alverson A.J."/>
        </authorList>
    </citation>
    <scope>NUCLEOTIDE SEQUENCE [LARGE SCALE GENOMIC DNA]</scope>
    <source>
        <strain evidence="3 4">CCMP332</strain>
    </source>
</reference>
<dbReference type="InterPro" id="IPR039467">
    <property type="entry name" value="TFIIIB_B''_Myb"/>
</dbReference>
<dbReference type="SUPFAM" id="SSF46689">
    <property type="entry name" value="Homeodomain-like"/>
    <property type="match status" value="1"/>
</dbReference>
<feature type="compositionally biased region" description="Basic and acidic residues" evidence="1">
    <location>
        <begin position="288"/>
        <end position="297"/>
    </location>
</feature>
<dbReference type="InterPro" id="IPR001005">
    <property type="entry name" value="SANT/Myb"/>
</dbReference>
<feature type="compositionally biased region" description="Basic and acidic residues" evidence="1">
    <location>
        <begin position="76"/>
        <end position="87"/>
    </location>
</feature>
<keyword evidence="4" id="KW-1185">Reference proteome</keyword>
<dbReference type="PANTHER" id="PTHR22929">
    <property type="entry name" value="RNA POLYMERASE III TRANSCRIPTION INITIATION FACTOR B"/>
    <property type="match status" value="1"/>
</dbReference>
<dbReference type="InterPro" id="IPR009057">
    <property type="entry name" value="Homeodomain-like_sf"/>
</dbReference>
<feature type="compositionally biased region" description="Polar residues" evidence="1">
    <location>
        <begin position="551"/>
        <end position="566"/>
    </location>
</feature>
<feature type="region of interest" description="Disordered" evidence="1">
    <location>
        <begin position="485"/>
        <end position="588"/>
    </location>
</feature>
<feature type="compositionally biased region" description="Acidic residues" evidence="1">
    <location>
        <begin position="248"/>
        <end position="261"/>
    </location>
</feature>
<feature type="compositionally biased region" description="Basic and acidic residues" evidence="1">
    <location>
        <begin position="571"/>
        <end position="584"/>
    </location>
</feature>
<comment type="caution">
    <text evidence="3">The sequence shown here is derived from an EMBL/GenBank/DDBJ whole genome shotgun (WGS) entry which is preliminary data.</text>
</comment>
<sequence>MLPIVPIQNKKKKKTTHRPRFPPPAKRRCLPQSSIAPPSSAPEKQSAGQENHNGDGNGEDADRETPHCHAGAVRDGAMDDNRNDAQHDSTASCDAGMNLTPCVPHCANDDEQALLLAAEAAAALLDDPMACLEDVGESIDAATAILTAQGNNPVDAFRAAFNNSPHRKEDSPHDAHLDATRLKVPTLPPFHDSGPLGSLSDVKTFTSLPPDVGMSCVHSNFLNYYYGNEAVGVQHATPFGKEVASSDETLEENADGDETEEEHAMKAKSLQGATLKSFCSKYPRQKKEKQSDQDPKGQKKTVSFETDPEATKQEAVNDTSAPSASALLSDATTDTDAPQVEIIDGEIVVRHSSLMPDPQHRTPTSLIDEEFGTAIIEDESSSSLGIIQAKHDSYLTNPRTRPSRWSVDETKAFYRALRQCGTDLSMMQIFLPNRTRGQLKNKLKSESRKHPKLVDMALDPKSRVKLDLSVFGELVIPDEVPQICAGAGQPTGQTVTPSESPPLEGAKQEDAEEAANGATSQSKGSVSMEQYFDHLFDDAVDDTNEKDQENAIDSNNSLDPKNSDTAAPQDLLKKSEGSKEELERQPAILPLAPVARNAKVKKTRFKAKPMAKKGGIVKK</sequence>
<feature type="compositionally biased region" description="Low complexity" evidence="1">
    <location>
        <begin position="31"/>
        <end position="42"/>
    </location>
</feature>
<dbReference type="PANTHER" id="PTHR22929:SF0">
    <property type="entry name" value="TRANSCRIPTION FACTOR TFIIIB COMPONENT B'' HOMOLOG"/>
    <property type="match status" value="1"/>
</dbReference>
<evidence type="ECO:0000259" key="2">
    <source>
        <dbReference type="SMART" id="SM00717"/>
    </source>
</evidence>
<name>A0ABD3QX58_9STRA</name>
<dbReference type="AlphaFoldDB" id="A0ABD3QX58"/>
<proteinExistence type="predicted"/>
<dbReference type="SMART" id="SM00717">
    <property type="entry name" value="SANT"/>
    <property type="match status" value="1"/>
</dbReference>
<feature type="compositionally biased region" description="Polar residues" evidence="1">
    <location>
        <begin position="517"/>
        <end position="528"/>
    </location>
</feature>